<evidence type="ECO:0000259" key="1">
    <source>
        <dbReference type="Pfam" id="PF12894"/>
    </source>
</evidence>
<accession>A0A7G6U968</accession>
<evidence type="ECO:0000313" key="3">
    <source>
        <dbReference type="Proteomes" id="UP000515291"/>
    </source>
</evidence>
<dbReference type="InterPro" id="IPR015943">
    <property type="entry name" value="WD40/YVTN_repeat-like_dom_sf"/>
</dbReference>
<dbReference type="PANTHER" id="PTHR19879:SF9">
    <property type="entry name" value="TRANSCRIPTION INITIATION FACTOR TFIID SUBUNIT 5"/>
    <property type="match status" value="1"/>
</dbReference>
<gene>
    <name evidence="2" type="ORF">HB776_20360</name>
</gene>
<dbReference type="SUPFAM" id="SSF101908">
    <property type="entry name" value="Putative isomerase YbhE"/>
    <property type="match status" value="1"/>
</dbReference>
<protein>
    <submittedName>
        <fullName evidence="2">WD40 repeat domain-containing protein</fullName>
    </submittedName>
</protein>
<name>A0A7G6U968_9BRAD</name>
<dbReference type="SMART" id="SM00320">
    <property type="entry name" value="WD40"/>
    <property type="match status" value="4"/>
</dbReference>
<dbReference type="InterPro" id="IPR001680">
    <property type="entry name" value="WD40_rpt"/>
</dbReference>
<dbReference type="KEGG" id="trb:HB776_20360"/>
<dbReference type="Gene3D" id="2.130.10.10">
    <property type="entry name" value="YVTN repeat-like/Quinoprotein amine dehydrogenase"/>
    <property type="match status" value="2"/>
</dbReference>
<dbReference type="EMBL" id="CP050292">
    <property type="protein sequence ID" value="QND75550.1"/>
    <property type="molecule type" value="Genomic_DNA"/>
</dbReference>
<dbReference type="PANTHER" id="PTHR19879">
    <property type="entry name" value="TRANSCRIPTION INITIATION FACTOR TFIID"/>
    <property type="match status" value="1"/>
</dbReference>
<dbReference type="AlphaFoldDB" id="A0A7G6U968"/>
<evidence type="ECO:0000313" key="2">
    <source>
        <dbReference type="EMBL" id="QND75550.1"/>
    </source>
</evidence>
<reference evidence="3" key="1">
    <citation type="journal article" date="2020" name="Mol. Plant Microbe">
        <title>Rhizobial microsymbionts of the narrowly endemic Oxytropis species growing in Kamchatka are characterized by significant genetic diversity and possess a set of genes that are associated with T3SS and T6SS secretion systems and can affect the development of symbiosis.</title>
        <authorList>
            <person name="Safronova V."/>
            <person name="Guro P."/>
            <person name="Sazanova A."/>
            <person name="Kuznetsova I."/>
            <person name="Belimov A."/>
            <person name="Yakubov V."/>
            <person name="Chirak E."/>
            <person name="Afonin A."/>
            <person name="Gogolev Y."/>
            <person name="Andronov E."/>
            <person name="Tikhonovich I."/>
        </authorList>
    </citation>
    <scope>NUCLEOTIDE SEQUENCE [LARGE SCALE GENOMIC DNA]</scope>
    <source>
        <strain evidence="3">581</strain>
    </source>
</reference>
<dbReference type="Proteomes" id="UP000515291">
    <property type="component" value="Chromosome"/>
</dbReference>
<dbReference type="InterPro" id="IPR024977">
    <property type="entry name" value="Apc4-like_WD40_dom"/>
</dbReference>
<feature type="domain" description="Anaphase-promoting complex subunit 4-like WD40" evidence="1">
    <location>
        <begin position="278"/>
        <end position="337"/>
    </location>
</feature>
<organism evidence="2 3">
    <name type="scientific">Tardiphaga robiniae</name>
    <dbReference type="NCBI Taxonomy" id="943830"/>
    <lineage>
        <taxon>Bacteria</taxon>
        <taxon>Pseudomonadati</taxon>
        <taxon>Pseudomonadota</taxon>
        <taxon>Alphaproteobacteria</taxon>
        <taxon>Hyphomicrobiales</taxon>
        <taxon>Nitrobacteraceae</taxon>
        <taxon>Tardiphaga</taxon>
    </lineage>
</organism>
<dbReference type="Pfam" id="PF00400">
    <property type="entry name" value="WD40"/>
    <property type="match status" value="1"/>
</dbReference>
<proteinExistence type="predicted"/>
<sequence length="339" mass="35762">MSDFNPLQEQESIVSVTDRVLPVAIGASVTSVHFLGDKAAFVGAEEKVMLVDPAGAMSPVEVAFGGILCSTSDGKRIVMGCDDGKVVVLDRDGTVSTFATDTKRRWIDSVALHPDGAVAWSAGKTAFVQAPKGEVKFFEVPSTVGGLAFAPKGLRLAIAHYNGVTLWFPNMAGNAEVLEWAGSHLGVTFSPDNKFLVTAMHEPALHGWRLVDGKHMRMTGYPARVRSISWSAGGKGLATSGADTVIIWPFASKDGPMGKEPAMLAPLKAKVTMVACHPKQDILAAGYSDGTILMVRMTDGAEILVRANKGQPVSALAWNAKGTLLAFADQDGDAGLLEL</sequence>
<dbReference type="Pfam" id="PF12894">
    <property type="entry name" value="ANAPC4_WD40"/>
    <property type="match status" value="1"/>
</dbReference>